<dbReference type="STRING" id="55188.A0A2H5MWH0"/>
<keyword evidence="5" id="KW-0560">Oxidoreductase</keyword>
<dbReference type="EMBL" id="BDQV01006260">
    <property type="protein sequence ID" value="GAY31705.1"/>
    <property type="molecule type" value="Genomic_DNA"/>
</dbReference>
<comment type="cofactor">
    <cofactor evidence="1">
        <name>heme b</name>
        <dbReference type="ChEBI" id="CHEBI:60344"/>
    </cofactor>
</comment>
<dbReference type="InterPro" id="IPR009050">
    <property type="entry name" value="Globin-like_sf"/>
</dbReference>
<name>A0A2H5MWH0_CITUN</name>
<dbReference type="InterPro" id="IPR000971">
    <property type="entry name" value="Globin"/>
</dbReference>
<dbReference type="PANTHER" id="PTHR22924:SF39">
    <property type="entry name" value="NON-SYMBIOTIC HEMOGLOBIN 1"/>
    <property type="match status" value="1"/>
</dbReference>
<comment type="catalytic activity">
    <reaction evidence="8">
        <text>Fe(III)-heme b-[protein] + nitric oxide + H2O = Fe(II)-heme b-[protein] + nitrite + 2 H(+)</text>
        <dbReference type="Rhea" id="RHEA:77711"/>
        <dbReference type="Rhea" id="RHEA-COMP:18975"/>
        <dbReference type="Rhea" id="RHEA-COMP:18976"/>
        <dbReference type="ChEBI" id="CHEBI:15377"/>
        <dbReference type="ChEBI" id="CHEBI:15378"/>
        <dbReference type="ChEBI" id="CHEBI:16301"/>
        <dbReference type="ChEBI" id="CHEBI:16480"/>
        <dbReference type="ChEBI" id="CHEBI:55376"/>
        <dbReference type="ChEBI" id="CHEBI:60344"/>
    </reaction>
    <physiologicalReaction direction="right-to-left" evidence="8">
        <dbReference type="Rhea" id="RHEA:77713"/>
    </physiologicalReaction>
</comment>
<comment type="caution">
    <text evidence="11">The sequence shown here is derived from an EMBL/GenBank/DDBJ whole genome shotgun (WGS) entry which is preliminary data.</text>
</comment>
<evidence type="ECO:0000256" key="4">
    <source>
        <dbReference type="ARBA" id="ARBA00022723"/>
    </source>
</evidence>
<evidence type="ECO:0000256" key="6">
    <source>
        <dbReference type="ARBA" id="ARBA00023004"/>
    </source>
</evidence>
<evidence type="ECO:0000256" key="1">
    <source>
        <dbReference type="ARBA" id="ARBA00001970"/>
    </source>
</evidence>
<evidence type="ECO:0000313" key="12">
    <source>
        <dbReference type="Proteomes" id="UP000236630"/>
    </source>
</evidence>
<dbReference type="SUPFAM" id="SSF46458">
    <property type="entry name" value="Globin-like"/>
    <property type="match status" value="1"/>
</dbReference>
<sequence>MRTLATIKEEEEKEEGAVDDELVGGGSLPRPMEGLNEVGLPPFLRKIYEMVEDPETDPVVSWINRATEESRQIRESTLKKLGAVHFKSGVVNEHFEVTKFALLETIKEAVPEIWSPEMKSAWSEAYDQLVAAINDPVERKAREEKMDNIQEASHGFKP</sequence>
<evidence type="ECO:0000256" key="9">
    <source>
        <dbReference type="SAM" id="MobiDB-lite"/>
    </source>
</evidence>
<gene>
    <name evidence="11" type="ORF">CUMW_286170</name>
</gene>
<feature type="non-terminal residue" evidence="11">
    <location>
        <position position="158"/>
    </location>
</feature>
<evidence type="ECO:0000256" key="3">
    <source>
        <dbReference type="ARBA" id="ARBA00022617"/>
    </source>
</evidence>
<evidence type="ECO:0000256" key="8">
    <source>
        <dbReference type="ARBA" id="ARBA00048118"/>
    </source>
</evidence>
<protein>
    <recommendedName>
        <fullName evidence="10">Globin domain-containing protein</fullName>
    </recommendedName>
</protein>
<dbReference type="AlphaFoldDB" id="A0A2H5MWH0"/>
<dbReference type="PANTHER" id="PTHR22924">
    <property type="entry name" value="LEGHEMOGLOBIN-RELATED"/>
    <property type="match status" value="1"/>
</dbReference>
<feature type="compositionally biased region" description="Acidic residues" evidence="9">
    <location>
        <begin position="9"/>
        <end position="22"/>
    </location>
</feature>
<evidence type="ECO:0000256" key="5">
    <source>
        <dbReference type="ARBA" id="ARBA00023002"/>
    </source>
</evidence>
<dbReference type="GO" id="GO:0019825">
    <property type="term" value="F:oxygen binding"/>
    <property type="evidence" value="ECO:0007669"/>
    <property type="project" value="InterPro"/>
</dbReference>
<proteinExistence type="inferred from homology"/>
<comment type="function">
    <text evidence="7">Phytoglobin that reduces nitrite to nitric oxide (NO) under anoxic conditions (e.g. during flooding or in waterlogged soil). May not function as an oxygen storage or transport protein. Has an unusually high affinity for O(2) through an hexacoordinate heme iron because of a very low dissociation constant.</text>
</comment>
<accession>A0A2H5MWH0</accession>
<organism evidence="11 12">
    <name type="scientific">Citrus unshiu</name>
    <name type="common">Satsuma mandarin</name>
    <name type="synonym">Citrus nobilis var. unshiu</name>
    <dbReference type="NCBI Taxonomy" id="55188"/>
    <lineage>
        <taxon>Eukaryota</taxon>
        <taxon>Viridiplantae</taxon>
        <taxon>Streptophyta</taxon>
        <taxon>Embryophyta</taxon>
        <taxon>Tracheophyta</taxon>
        <taxon>Spermatophyta</taxon>
        <taxon>Magnoliopsida</taxon>
        <taxon>eudicotyledons</taxon>
        <taxon>Gunneridae</taxon>
        <taxon>Pentapetalae</taxon>
        <taxon>rosids</taxon>
        <taxon>malvids</taxon>
        <taxon>Sapindales</taxon>
        <taxon>Rutaceae</taxon>
        <taxon>Aurantioideae</taxon>
        <taxon>Citrus</taxon>
    </lineage>
</organism>
<dbReference type="GO" id="GO:0020037">
    <property type="term" value="F:heme binding"/>
    <property type="evidence" value="ECO:0007669"/>
    <property type="project" value="InterPro"/>
</dbReference>
<comment type="similarity">
    <text evidence="2">Belongs to the plant globin family.</text>
</comment>
<feature type="region of interest" description="Disordered" evidence="9">
    <location>
        <begin position="1"/>
        <end position="34"/>
    </location>
</feature>
<dbReference type="Gene3D" id="1.10.490.10">
    <property type="entry name" value="Globins"/>
    <property type="match status" value="1"/>
</dbReference>
<evidence type="ECO:0000313" key="11">
    <source>
        <dbReference type="EMBL" id="GAY31705.1"/>
    </source>
</evidence>
<dbReference type="GO" id="GO:0016491">
    <property type="term" value="F:oxidoreductase activity"/>
    <property type="evidence" value="ECO:0007669"/>
    <property type="project" value="UniProtKB-KW"/>
</dbReference>
<feature type="domain" description="Globin" evidence="10">
    <location>
        <begin position="61"/>
        <end position="133"/>
    </location>
</feature>
<keyword evidence="6" id="KW-0408">Iron</keyword>
<dbReference type="Proteomes" id="UP000236630">
    <property type="component" value="Unassembled WGS sequence"/>
</dbReference>
<dbReference type="InterPro" id="IPR012292">
    <property type="entry name" value="Globin/Proto"/>
</dbReference>
<evidence type="ECO:0000256" key="2">
    <source>
        <dbReference type="ARBA" id="ARBA00007609"/>
    </source>
</evidence>
<evidence type="ECO:0000256" key="7">
    <source>
        <dbReference type="ARBA" id="ARBA00045248"/>
    </source>
</evidence>
<keyword evidence="12" id="KW-1185">Reference proteome</keyword>
<dbReference type="InterPro" id="IPR001032">
    <property type="entry name" value="Leghaemoglobin-like"/>
</dbReference>
<dbReference type="GO" id="GO:0046872">
    <property type="term" value="F:metal ion binding"/>
    <property type="evidence" value="ECO:0007669"/>
    <property type="project" value="UniProtKB-KW"/>
</dbReference>
<keyword evidence="4" id="KW-0479">Metal-binding</keyword>
<dbReference type="Pfam" id="PF00042">
    <property type="entry name" value="Globin"/>
    <property type="match status" value="1"/>
</dbReference>
<keyword evidence="3" id="KW-0349">Heme</keyword>
<reference evidence="11 12" key="1">
    <citation type="journal article" date="2017" name="Front. Genet.">
        <title>Draft sequencing of the heterozygous diploid genome of Satsuma (Citrus unshiu Marc.) using a hybrid assembly approach.</title>
        <authorList>
            <person name="Shimizu T."/>
            <person name="Tanizawa Y."/>
            <person name="Mochizuki T."/>
            <person name="Nagasaki H."/>
            <person name="Yoshioka T."/>
            <person name="Toyoda A."/>
            <person name="Fujiyama A."/>
            <person name="Kaminuma E."/>
            <person name="Nakamura Y."/>
        </authorList>
    </citation>
    <scope>NUCLEOTIDE SEQUENCE [LARGE SCALE GENOMIC DNA]</scope>
    <source>
        <strain evidence="12">cv. Miyagawa wase</strain>
    </source>
</reference>
<evidence type="ECO:0000259" key="10">
    <source>
        <dbReference type="Pfam" id="PF00042"/>
    </source>
</evidence>